<dbReference type="EMBL" id="JACBGI020000037">
    <property type="protein sequence ID" value="MBF6059021.1"/>
    <property type="molecule type" value="Genomic_DNA"/>
</dbReference>
<dbReference type="InterPro" id="IPR025683">
    <property type="entry name" value="Protein_beta"/>
</dbReference>
<protein>
    <recommendedName>
        <fullName evidence="3">T4 beta protein</fullName>
    </recommendedName>
</protein>
<keyword evidence="2" id="KW-1185">Reference proteome</keyword>
<sequence length="360" mass="41856">MNIDYTPFLKLKDNELVALENLDSKWHKHLVPFFDFPSKQDSKKPSDYAKKSEEMAKKLKQKLPEFQRFYIDTFDIEDHMILGKHNYLYLLEQFDTFTAIPVTGPDRTDDHKESIKTFMSKNPDSANIIAYRVTYEDFISYTATNEEVKESLDELMNDLFTEVHLIMDCRLVALFNDKDINATVSQITDYVRKFTGDYRVTKVIVCGSMIPISLASLVKPNCYDVIERIELQIYQNVKANFSDSHDIQLGDYTTVSPEFAEPNPDSARNATSKLVYPHEQTQHIWRGTKVISKPSKGYLYNQHVKDMIQLTPSIYRGPDFSWADGEFDAKQNARKGFWINSITKFLVNAHISYMLHIYSR</sequence>
<dbReference type="Pfam" id="PF14350">
    <property type="entry name" value="Beta_protein"/>
    <property type="match status" value="1"/>
</dbReference>
<accession>A0ABS0BZ03</accession>
<reference evidence="1 2" key="1">
    <citation type="submission" date="2020-06" db="EMBL/GenBank/DDBJ databases">
        <authorList>
            <person name="Scott K."/>
        </authorList>
    </citation>
    <scope>NUCLEOTIDE SEQUENCE [LARGE SCALE GENOMIC DNA]</scope>
    <source>
        <strain evidence="1 2">HH1</strain>
    </source>
</reference>
<organism evidence="1 2">
    <name type="scientific">Thiomicrorhabdus heinhorstiae</name>
    <dbReference type="NCBI Taxonomy" id="2748010"/>
    <lineage>
        <taxon>Bacteria</taxon>
        <taxon>Pseudomonadati</taxon>
        <taxon>Pseudomonadota</taxon>
        <taxon>Gammaproteobacteria</taxon>
        <taxon>Thiotrichales</taxon>
        <taxon>Piscirickettsiaceae</taxon>
        <taxon>Thiomicrorhabdus</taxon>
    </lineage>
</organism>
<evidence type="ECO:0000313" key="2">
    <source>
        <dbReference type="Proteomes" id="UP001193680"/>
    </source>
</evidence>
<evidence type="ECO:0008006" key="3">
    <source>
        <dbReference type="Google" id="ProtNLM"/>
    </source>
</evidence>
<gene>
    <name evidence="1" type="ORF">H8792_011760</name>
</gene>
<reference evidence="1 2" key="2">
    <citation type="submission" date="2020-11" db="EMBL/GenBank/DDBJ databases">
        <title>Sulfur oxidizing isolate from Hospital Hole Sinkhole.</title>
        <authorList>
            <person name="Scott K.M."/>
        </authorList>
    </citation>
    <scope>NUCLEOTIDE SEQUENCE [LARGE SCALE GENOMIC DNA]</scope>
    <source>
        <strain evidence="1 2">HH1</strain>
    </source>
</reference>
<comment type="caution">
    <text evidence="1">The sequence shown here is derived from an EMBL/GenBank/DDBJ whole genome shotgun (WGS) entry which is preliminary data.</text>
</comment>
<evidence type="ECO:0000313" key="1">
    <source>
        <dbReference type="EMBL" id="MBF6059021.1"/>
    </source>
</evidence>
<proteinExistence type="predicted"/>
<dbReference type="Proteomes" id="UP001193680">
    <property type="component" value="Unassembled WGS sequence"/>
</dbReference>
<name>A0ABS0BZ03_9GAMM</name>
<dbReference type="RefSeq" id="WP_185979164.1">
    <property type="nucleotide sequence ID" value="NZ_JACBGI020000037.1"/>
</dbReference>